<evidence type="ECO:0000256" key="5">
    <source>
        <dbReference type="ARBA" id="ARBA00022692"/>
    </source>
</evidence>
<dbReference type="EnsemblPlants" id="novel_model_534_5bda875f.1.5bdae6df">
    <property type="protein sequence ID" value="cds.novel_model_534_5bda875f.1.5bdae6df"/>
    <property type="gene ID" value="novel_gene_386_5bda875f"/>
</dbReference>
<keyword evidence="7 9" id="KW-1133">Transmembrane helix</keyword>
<evidence type="ECO:0000256" key="1">
    <source>
        <dbReference type="ARBA" id="ARBA00004127"/>
    </source>
</evidence>
<keyword evidence="11" id="KW-1185">Reference proteome</keyword>
<feature type="transmembrane region" description="Helical" evidence="9">
    <location>
        <begin position="43"/>
        <end position="60"/>
    </location>
</feature>
<dbReference type="GO" id="GO:0051119">
    <property type="term" value="F:sugar transmembrane transporter activity"/>
    <property type="evidence" value="ECO:0007669"/>
    <property type="project" value="InterPro"/>
</dbReference>
<keyword evidence="6" id="KW-0677">Repeat</keyword>
<keyword evidence="8 9" id="KW-0472">Membrane</keyword>
<dbReference type="Proteomes" id="UP000596661">
    <property type="component" value="Chromosome 6"/>
</dbReference>
<reference evidence="10" key="1">
    <citation type="submission" date="2018-11" db="EMBL/GenBank/DDBJ databases">
        <authorList>
            <person name="Grassa J C."/>
        </authorList>
    </citation>
    <scope>NUCLEOTIDE SEQUENCE [LARGE SCALE GENOMIC DNA]</scope>
</reference>
<evidence type="ECO:0000256" key="3">
    <source>
        <dbReference type="ARBA" id="ARBA00022448"/>
    </source>
</evidence>
<protein>
    <submittedName>
        <fullName evidence="10">Uncharacterized protein</fullName>
    </submittedName>
</protein>
<name>A0A803R5I3_CANSA</name>
<sequence>MASAIIIFFGLLGNISTGLLYVSPTNVFWRILKRRSTEEFESIPYISKLLNAYFWVYYGVIKPDSILVATINMFGALVEIIFLFIFLLYAPPRMKIRTAILVVVLDVVFPAAAILLTQFTLHGDTRIDVAGLLCMIFSMIAYASPLSARKQYI</sequence>
<comment type="subcellular location">
    <subcellularLocation>
        <location evidence="1">Endomembrane system</location>
        <topology evidence="1">Multi-pass membrane protein</topology>
    </subcellularLocation>
</comment>
<dbReference type="PANTHER" id="PTHR10791">
    <property type="entry name" value="RAG1-ACTIVATING PROTEIN 1"/>
    <property type="match status" value="1"/>
</dbReference>
<dbReference type="InterPro" id="IPR004316">
    <property type="entry name" value="SWEET_rpt"/>
</dbReference>
<evidence type="ECO:0000256" key="6">
    <source>
        <dbReference type="ARBA" id="ARBA00022737"/>
    </source>
</evidence>
<evidence type="ECO:0000313" key="11">
    <source>
        <dbReference type="Proteomes" id="UP000596661"/>
    </source>
</evidence>
<feature type="transmembrane region" description="Helical" evidence="9">
    <location>
        <begin position="66"/>
        <end position="88"/>
    </location>
</feature>
<feature type="transmembrane region" description="Helical" evidence="9">
    <location>
        <begin position="127"/>
        <end position="148"/>
    </location>
</feature>
<dbReference type="GO" id="GO:0016020">
    <property type="term" value="C:membrane"/>
    <property type="evidence" value="ECO:0007669"/>
    <property type="project" value="InterPro"/>
</dbReference>
<feature type="transmembrane region" description="Helical" evidence="9">
    <location>
        <begin position="6"/>
        <end position="22"/>
    </location>
</feature>
<evidence type="ECO:0000256" key="9">
    <source>
        <dbReference type="SAM" id="Phobius"/>
    </source>
</evidence>
<evidence type="ECO:0000256" key="8">
    <source>
        <dbReference type="ARBA" id="ARBA00023136"/>
    </source>
</evidence>
<dbReference type="InterPro" id="IPR047664">
    <property type="entry name" value="SWEET"/>
</dbReference>
<evidence type="ECO:0000313" key="10">
    <source>
        <dbReference type="EnsemblPlants" id="cds.novel_model_534_5bda875f.1.5bdae6df"/>
    </source>
</evidence>
<evidence type="ECO:0000256" key="7">
    <source>
        <dbReference type="ARBA" id="ARBA00022989"/>
    </source>
</evidence>
<keyword evidence="3" id="KW-0813">Transport</keyword>
<dbReference type="Gramene" id="novel_model_534_5bda875f.1.5bdae6df">
    <property type="protein sequence ID" value="cds.novel_model_534_5bda875f.1.5bdae6df"/>
    <property type="gene ID" value="novel_gene_386_5bda875f"/>
</dbReference>
<evidence type="ECO:0000256" key="2">
    <source>
        <dbReference type="ARBA" id="ARBA00007809"/>
    </source>
</evidence>
<dbReference type="Pfam" id="PF03083">
    <property type="entry name" value="MtN3_slv"/>
    <property type="match status" value="1"/>
</dbReference>
<dbReference type="EMBL" id="UZAU01000605">
    <property type="status" value="NOT_ANNOTATED_CDS"/>
    <property type="molecule type" value="Genomic_DNA"/>
</dbReference>
<dbReference type="AlphaFoldDB" id="A0A803R5I3"/>
<dbReference type="Gene3D" id="1.20.1280.290">
    <property type="match status" value="1"/>
</dbReference>
<feature type="transmembrane region" description="Helical" evidence="9">
    <location>
        <begin position="100"/>
        <end position="121"/>
    </location>
</feature>
<dbReference type="PANTHER" id="PTHR10791:SF231">
    <property type="entry name" value="BIDIRECTIONAL SUGAR TRANSPORTER SWEET"/>
    <property type="match status" value="1"/>
</dbReference>
<organism evidence="10 11">
    <name type="scientific">Cannabis sativa</name>
    <name type="common">Hemp</name>
    <name type="synonym">Marijuana</name>
    <dbReference type="NCBI Taxonomy" id="3483"/>
    <lineage>
        <taxon>Eukaryota</taxon>
        <taxon>Viridiplantae</taxon>
        <taxon>Streptophyta</taxon>
        <taxon>Embryophyta</taxon>
        <taxon>Tracheophyta</taxon>
        <taxon>Spermatophyta</taxon>
        <taxon>Magnoliopsida</taxon>
        <taxon>eudicotyledons</taxon>
        <taxon>Gunneridae</taxon>
        <taxon>Pentapetalae</taxon>
        <taxon>rosids</taxon>
        <taxon>fabids</taxon>
        <taxon>Rosales</taxon>
        <taxon>Cannabaceae</taxon>
        <taxon>Cannabis</taxon>
    </lineage>
</organism>
<proteinExistence type="inferred from homology"/>
<accession>A0A803R5I3</accession>
<keyword evidence="4" id="KW-0762">Sugar transport</keyword>
<keyword evidence="5 9" id="KW-0812">Transmembrane</keyword>
<evidence type="ECO:0000256" key="4">
    <source>
        <dbReference type="ARBA" id="ARBA00022597"/>
    </source>
</evidence>
<comment type="similarity">
    <text evidence="2">Belongs to the SWEET sugar transporter family.</text>
</comment>
<reference evidence="10" key="2">
    <citation type="submission" date="2021-03" db="UniProtKB">
        <authorList>
            <consortium name="EnsemblPlants"/>
        </authorList>
    </citation>
    <scope>IDENTIFICATION</scope>
</reference>
<dbReference type="GO" id="GO:0012505">
    <property type="term" value="C:endomembrane system"/>
    <property type="evidence" value="ECO:0007669"/>
    <property type="project" value="UniProtKB-SubCell"/>
</dbReference>
<dbReference type="FunFam" id="1.20.1280.290:FF:000001">
    <property type="entry name" value="Bidirectional sugar transporter SWEET"/>
    <property type="match status" value="1"/>
</dbReference>